<dbReference type="InterPro" id="IPR000719">
    <property type="entry name" value="Prot_kinase_dom"/>
</dbReference>
<dbReference type="SMART" id="SM00220">
    <property type="entry name" value="S_TKc"/>
    <property type="match status" value="1"/>
</dbReference>
<dbReference type="PROSITE" id="PS00108">
    <property type="entry name" value="PROTEIN_KINASE_ST"/>
    <property type="match status" value="1"/>
</dbReference>
<dbReference type="InterPro" id="IPR008271">
    <property type="entry name" value="Ser/Thr_kinase_AS"/>
</dbReference>
<dbReference type="GO" id="GO:0005524">
    <property type="term" value="F:ATP binding"/>
    <property type="evidence" value="ECO:0007669"/>
    <property type="project" value="InterPro"/>
</dbReference>
<name>A0A8S1NKA7_9CILI</name>
<dbReference type="OrthoDB" id="10252171at2759"/>
<dbReference type="Proteomes" id="UP000692954">
    <property type="component" value="Unassembled WGS sequence"/>
</dbReference>
<dbReference type="EMBL" id="CAJJDN010000054">
    <property type="protein sequence ID" value="CAD8089445.1"/>
    <property type="molecule type" value="Genomic_DNA"/>
</dbReference>
<dbReference type="GO" id="GO:0005634">
    <property type="term" value="C:nucleus"/>
    <property type="evidence" value="ECO:0007669"/>
    <property type="project" value="TreeGrafter"/>
</dbReference>
<evidence type="ECO:0000313" key="3">
    <source>
        <dbReference type="Proteomes" id="UP000692954"/>
    </source>
</evidence>
<protein>
    <recommendedName>
        <fullName evidence="1">Protein kinase domain-containing protein</fullName>
    </recommendedName>
</protein>
<feature type="domain" description="Protein kinase" evidence="1">
    <location>
        <begin position="23"/>
        <end position="284"/>
    </location>
</feature>
<organism evidence="2 3">
    <name type="scientific">Paramecium sonneborni</name>
    <dbReference type="NCBI Taxonomy" id="65129"/>
    <lineage>
        <taxon>Eukaryota</taxon>
        <taxon>Sar</taxon>
        <taxon>Alveolata</taxon>
        <taxon>Ciliophora</taxon>
        <taxon>Intramacronucleata</taxon>
        <taxon>Oligohymenophorea</taxon>
        <taxon>Peniculida</taxon>
        <taxon>Parameciidae</taxon>
        <taxon>Paramecium</taxon>
    </lineage>
</organism>
<dbReference type="GO" id="GO:0004674">
    <property type="term" value="F:protein serine/threonine kinase activity"/>
    <property type="evidence" value="ECO:0007669"/>
    <property type="project" value="TreeGrafter"/>
</dbReference>
<dbReference type="PANTHER" id="PTHR44167:SF24">
    <property type="entry name" value="SERINE_THREONINE-PROTEIN KINASE CHK2"/>
    <property type="match status" value="1"/>
</dbReference>
<evidence type="ECO:0000259" key="1">
    <source>
        <dbReference type="PROSITE" id="PS50011"/>
    </source>
</evidence>
<evidence type="ECO:0000313" key="2">
    <source>
        <dbReference type="EMBL" id="CAD8089445.1"/>
    </source>
</evidence>
<dbReference type="GO" id="GO:0005737">
    <property type="term" value="C:cytoplasm"/>
    <property type="evidence" value="ECO:0007669"/>
    <property type="project" value="TreeGrafter"/>
</dbReference>
<sequence>MQNDWKVQVSNENNIIKYQNLEYHIEQMLGTGASAKVYKSKKFINSIEQKEEVALRIQNRYYKQNYEQWNQLKDFKWKNTTYPIENIPGSFLYTEFELFDGNLTSLGSQDLKTNIFKIAQTIAYALSEIHKSNFIHYDVKPDNIVFKKIKDQEFKFALCDFSSIQTLEKAKSEELFIEATPQFAPPEIQIQGISKDTDESSDIWSLGMTLYNLYSQHFMFTQDNLDQKQDQNFIDNIVEKDIQDNQQLKQLILLLLRVEKKDRIKAYEIIEFIQDPNKLKHKFAQIQPKQTSQNSCQCLYSTQIKKEKVKQPNLEKIPKLLDFINNENLNLRKKISHLLEIPNIVF</sequence>
<dbReference type="Pfam" id="PF00069">
    <property type="entry name" value="Pkinase"/>
    <property type="match status" value="1"/>
</dbReference>
<comment type="caution">
    <text evidence="2">The sequence shown here is derived from an EMBL/GenBank/DDBJ whole genome shotgun (WGS) entry which is preliminary data.</text>
</comment>
<dbReference type="GO" id="GO:0044773">
    <property type="term" value="P:mitotic DNA damage checkpoint signaling"/>
    <property type="evidence" value="ECO:0007669"/>
    <property type="project" value="TreeGrafter"/>
</dbReference>
<dbReference type="AlphaFoldDB" id="A0A8S1NKA7"/>
<accession>A0A8S1NKA7</accession>
<dbReference type="PANTHER" id="PTHR44167">
    <property type="entry name" value="OVARIAN-SPECIFIC SERINE/THREONINE-PROTEIN KINASE LOK-RELATED"/>
    <property type="match status" value="1"/>
</dbReference>
<proteinExistence type="predicted"/>
<dbReference type="PROSITE" id="PS50011">
    <property type="entry name" value="PROTEIN_KINASE_DOM"/>
    <property type="match status" value="1"/>
</dbReference>
<keyword evidence="3" id="KW-1185">Reference proteome</keyword>
<gene>
    <name evidence="2" type="ORF">PSON_ATCC_30995.1.T0540118</name>
</gene>
<reference evidence="2" key="1">
    <citation type="submission" date="2021-01" db="EMBL/GenBank/DDBJ databases">
        <authorList>
            <consortium name="Genoscope - CEA"/>
            <person name="William W."/>
        </authorList>
    </citation>
    <scope>NUCLEOTIDE SEQUENCE</scope>
</reference>